<keyword evidence="1" id="KW-0597">Phosphoprotein</keyword>
<dbReference type="GO" id="GO:0000160">
    <property type="term" value="P:phosphorelay signal transduction system"/>
    <property type="evidence" value="ECO:0007669"/>
    <property type="project" value="InterPro"/>
</dbReference>
<protein>
    <submittedName>
        <fullName evidence="3">Response regulator</fullName>
    </submittedName>
</protein>
<dbReference type="EMBL" id="SOZD01000019">
    <property type="protein sequence ID" value="TFF17228.1"/>
    <property type="molecule type" value="Genomic_DNA"/>
</dbReference>
<feature type="domain" description="Response regulatory" evidence="2">
    <location>
        <begin position="12"/>
        <end position="123"/>
    </location>
</feature>
<sequence>MTLSNHHLADQIVLIAEDEMFIAQDIAFAVQDAGGEVVGPFSTVQEALDHLGNEPVTAAILDVNLLDGDITPVLKSLVELERPVVVNTGTVRPWEMEGEFPSVPIFSKPTDPEILIEELTRQIKPQMTT</sequence>
<dbReference type="Proteomes" id="UP000298179">
    <property type="component" value="Unassembled WGS sequence"/>
</dbReference>
<keyword evidence="4" id="KW-1185">Reference proteome</keyword>
<comment type="caution">
    <text evidence="3">The sequence shown here is derived from an EMBL/GenBank/DDBJ whole genome shotgun (WGS) entry which is preliminary data.</text>
</comment>
<proteinExistence type="predicted"/>
<evidence type="ECO:0000313" key="4">
    <source>
        <dbReference type="Proteomes" id="UP000298179"/>
    </source>
</evidence>
<dbReference type="PROSITE" id="PS50110">
    <property type="entry name" value="RESPONSE_REGULATORY"/>
    <property type="match status" value="1"/>
</dbReference>
<feature type="modified residue" description="4-aspartylphosphate" evidence="1">
    <location>
        <position position="62"/>
    </location>
</feature>
<evidence type="ECO:0000313" key="3">
    <source>
        <dbReference type="EMBL" id="TFF17228.1"/>
    </source>
</evidence>
<name>A0A4Y8R6Q8_9HYPH</name>
<dbReference type="SUPFAM" id="SSF52172">
    <property type="entry name" value="CheY-like"/>
    <property type="match status" value="1"/>
</dbReference>
<dbReference type="AlphaFoldDB" id="A0A4Y8R6Q8"/>
<evidence type="ECO:0000256" key="1">
    <source>
        <dbReference type="PROSITE-ProRule" id="PRU00169"/>
    </source>
</evidence>
<dbReference type="InterPro" id="IPR001789">
    <property type="entry name" value="Sig_transdc_resp-reg_receiver"/>
</dbReference>
<dbReference type="OrthoDB" id="582170at2"/>
<accession>A0A4Y8R6Q8</accession>
<reference evidence="3 4" key="1">
    <citation type="submission" date="2019-03" db="EMBL/GenBank/DDBJ databases">
        <title>Jiella endophytica sp. nov., a novel endophytic bacterium isolated from root of Ficus microcarpa Linn. f.</title>
        <authorList>
            <person name="Tuo L."/>
        </authorList>
    </citation>
    <scope>NUCLEOTIDE SEQUENCE [LARGE SCALE GENOMIC DNA]</scope>
    <source>
        <strain evidence="3 4">CBS5Q-3</strain>
    </source>
</reference>
<dbReference type="InterPro" id="IPR011006">
    <property type="entry name" value="CheY-like_superfamily"/>
</dbReference>
<dbReference type="RefSeq" id="WP_134764454.1">
    <property type="nucleotide sequence ID" value="NZ_SOZD01000019.1"/>
</dbReference>
<organism evidence="3 4">
    <name type="scientific">Jiella endophytica</name>
    <dbReference type="NCBI Taxonomy" id="2558362"/>
    <lineage>
        <taxon>Bacteria</taxon>
        <taxon>Pseudomonadati</taxon>
        <taxon>Pseudomonadota</taxon>
        <taxon>Alphaproteobacteria</taxon>
        <taxon>Hyphomicrobiales</taxon>
        <taxon>Aurantimonadaceae</taxon>
        <taxon>Jiella</taxon>
    </lineage>
</organism>
<gene>
    <name evidence="3" type="ORF">E3C22_24155</name>
</gene>
<evidence type="ECO:0000259" key="2">
    <source>
        <dbReference type="PROSITE" id="PS50110"/>
    </source>
</evidence>
<dbReference type="Gene3D" id="3.40.50.2300">
    <property type="match status" value="1"/>
</dbReference>